<dbReference type="EMBL" id="VXRY01000329">
    <property type="protein sequence ID" value="MXY34087.1"/>
    <property type="molecule type" value="Genomic_DNA"/>
</dbReference>
<comment type="caution">
    <text evidence="1">The sequence shown here is derived from an EMBL/GenBank/DDBJ whole genome shotgun (WGS) entry which is preliminary data.</text>
</comment>
<dbReference type="SUPFAM" id="SSF82185">
    <property type="entry name" value="Histone H3 K4-specific methyltransferase SET7/9 N-terminal domain"/>
    <property type="match status" value="1"/>
</dbReference>
<gene>
    <name evidence="1" type="ORF">F4Y60_08345</name>
</gene>
<protein>
    <submittedName>
        <fullName evidence="1">Uncharacterized protein</fullName>
    </submittedName>
</protein>
<proteinExistence type="predicted"/>
<evidence type="ECO:0000313" key="1">
    <source>
        <dbReference type="EMBL" id="MXY34087.1"/>
    </source>
</evidence>
<dbReference type="AlphaFoldDB" id="A0A6B0Y1Z4"/>
<name>A0A6B0Y1Z4_9RHOB</name>
<accession>A0A6B0Y1Z4</accession>
<organism evidence="1">
    <name type="scientific">Boseongicola sp. SB0664_bin_43</name>
    <dbReference type="NCBI Taxonomy" id="2604844"/>
    <lineage>
        <taxon>Bacteria</taxon>
        <taxon>Pseudomonadati</taxon>
        <taxon>Pseudomonadota</taxon>
        <taxon>Alphaproteobacteria</taxon>
        <taxon>Rhodobacterales</taxon>
        <taxon>Paracoccaceae</taxon>
        <taxon>Boseongicola</taxon>
    </lineage>
</organism>
<sequence>MSSILPMLGTKEIKLPGTGTRSRSPWLAPHPVLFLFVATSVGAATDSAVSVSGGSPTHGAAVAAADSASPVADGEHVGGLRHGPWRIAHPDGSVEEGCYIGGLLHGEWVLRDPAGRIIARERWCLGRSAGPGPVDGEDDLCGVLRFDECVRSGP</sequence>
<dbReference type="Gene3D" id="2.20.110.10">
    <property type="entry name" value="Histone H3 K4-specific methyltransferase SET7/9 N-terminal domain"/>
    <property type="match status" value="1"/>
</dbReference>
<reference evidence="1" key="1">
    <citation type="submission" date="2019-09" db="EMBL/GenBank/DDBJ databases">
        <title>Characterisation of the sponge microbiome using genome-centric metagenomics.</title>
        <authorList>
            <person name="Engelberts J.P."/>
            <person name="Robbins S.J."/>
            <person name="De Goeij J.M."/>
            <person name="Aranda M."/>
            <person name="Bell S.C."/>
            <person name="Webster N.S."/>
        </authorList>
    </citation>
    <scope>NUCLEOTIDE SEQUENCE</scope>
    <source>
        <strain evidence="1">SB0664_bin_43</strain>
    </source>
</reference>